<reference evidence="1 2" key="1">
    <citation type="journal article" date="2015" name="Int. J. Syst. Evol. Microbiol.">
        <title>Aestuariivita atlantica sp. nov., isolated from deep sea sediment of the Atlantic Ocean.</title>
        <authorList>
            <person name="Li G."/>
            <person name="Lai Q."/>
            <person name="Du Y."/>
            <person name="Liu X."/>
            <person name="Sun F."/>
            <person name="Shao Z."/>
        </authorList>
    </citation>
    <scope>NUCLEOTIDE SEQUENCE [LARGE SCALE GENOMIC DNA]</scope>
    <source>
        <strain evidence="1 2">22II-S11-z3</strain>
    </source>
</reference>
<dbReference type="RefSeq" id="WP_050530441.1">
    <property type="nucleotide sequence ID" value="NZ_AQQZ01000003.1"/>
</dbReference>
<sequence>MKFRSEPLKTARLRTTLAQERQMTSLLDREIIGGSHQIVPHRENWVPMWVDTGHVVRSDCGTMFAERSITRGGRLIWLVTTEGKSHAYHATAQDPFAAFEQATEARDRRRFVRGQWDVVKRLQRDLMLGRRRFDVLIDDAAASPLCAVGIQYFMSRIGMGRVRRVSGRVAALMMMIEPQVGFVIYEAARRHGVLSEMPEGRDAVTSAMA</sequence>
<evidence type="ECO:0000313" key="1">
    <source>
        <dbReference type="EMBL" id="KNG94284.1"/>
    </source>
</evidence>
<dbReference type="AlphaFoldDB" id="A0A0L1JR67"/>
<comment type="caution">
    <text evidence="1">The sequence shown here is derived from an EMBL/GenBank/DDBJ whole genome shotgun (WGS) entry which is preliminary data.</text>
</comment>
<organism evidence="1 2">
    <name type="scientific">Pseudaestuariivita atlantica</name>
    <dbReference type="NCBI Taxonomy" id="1317121"/>
    <lineage>
        <taxon>Bacteria</taxon>
        <taxon>Pseudomonadati</taxon>
        <taxon>Pseudomonadota</taxon>
        <taxon>Alphaproteobacteria</taxon>
        <taxon>Rhodobacterales</taxon>
        <taxon>Paracoccaceae</taxon>
        <taxon>Pseudaestuariivita</taxon>
    </lineage>
</organism>
<name>A0A0L1JR67_9RHOB</name>
<proteinExistence type="predicted"/>
<dbReference type="Proteomes" id="UP000036938">
    <property type="component" value="Unassembled WGS sequence"/>
</dbReference>
<keyword evidence="2" id="KW-1185">Reference proteome</keyword>
<protein>
    <submittedName>
        <fullName evidence="1">Uncharacterized protein</fullName>
    </submittedName>
</protein>
<accession>A0A0L1JR67</accession>
<evidence type="ECO:0000313" key="2">
    <source>
        <dbReference type="Proteomes" id="UP000036938"/>
    </source>
</evidence>
<dbReference type="OrthoDB" id="7875042at2"/>
<gene>
    <name evidence="1" type="ORF">ATO11_08745</name>
</gene>
<dbReference type="EMBL" id="AQQZ01000003">
    <property type="protein sequence ID" value="KNG94284.1"/>
    <property type="molecule type" value="Genomic_DNA"/>
</dbReference>